<reference evidence="1" key="1">
    <citation type="submission" date="2021-02" db="EMBL/GenBank/DDBJ databases">
        <authorList>
            <person name="Nowell W R."/>
        </authorList>
    </citation>
    <scope>NUCLEOTIDE SEQUENCE</scope>
</reference>
<sequence>MLTSYHTQNQLPCPSSLQDGHNFFPNTYRPPSPFYLSQELNNGYYPQYANLPVDRMT</sequence>
<protein>
    <submittedName>
        <fullName evidence="1">Uncharacterized protein</fullName>
    </submittedName>
</protein>
<evidence type="ECO:0000313" key="1">
    <source>
        <dbReference type="EMBL" id="CAF5084673.1"/>
    </source>
</evidence>
<dbReference type="EMBL" id="CAJOBR010066175">
    <property type="protein sequence ID" value="CAF5084673.1"/>
    <property type="molecule type" value="Genomic_DNA"/>
</dbReference>
<name>A0A822DZW5_9BILA</name>
<dbReference type="AlphaFoldDB" id="A0A822DZW5"/>
<dbReference type="Proteomes" id="UP000663848">
    <property type="component" value="Unassembled WGS sequence"/>
</dbReference>
<evidence type="ECO:0000313" key="2">
    <source>
        <dbReference type="Proteomes" id="UP000663848"/>
    </source>
</evidence>
<gene>
    <name evidence="1" type="ORF">QYT958_LOCUS44080</name>
</gene>
<organism evidence="1 2">
    <name type="scientific">Rotaria socialis</name>
    <dbReference type="NCBI Taxonomy" id="392032"/>
    <lineage>
        <taxon>Eukaryota</taxon>
        <taxon>Metazoa</taxon>
        <taxon>Spiralia</taxon>
        <taxon>Gnathifera</taxon>
        <taxon>Rotifera</taxon>
        <taxon>Eurotatoria</taxon>
        <taxon>Bdelloidea</taxon>
        <taxon>Philodinida</taxon>
        <taxon>Philodinidae</taxon>
        <taxon>Rotaria</taxon>
    </lineage>
</organism>
<comment type="caution">
    <text evidence="1">The sequence shown here is derived from an EMBL/GenBank/DDBJ whole genome shotgun (WGS) entry which is preliminary data.</text>
</comment>
<feature type="non-terminal residue" evidence="1">
    <location>
        <position position="57"/>
    </location>
</feature>
<accession>A0A822DZW5</accession>
<proteinExistence type="predicted"/>